<dbReference type="SMART" id="SM00418">
    <property type="entry name" value="HTH_ARSR"/>
    <property type="match status" value="1"/>
</dbReference>
<reference evidence="2 3" key="1">
    <citation type="submission" date="2021-03" db="EMBL/GenBank/DDBJ databases">
        <title>Microbacterium pauli sp. nov., isolated from microfiltered milk.</title>
        <authorList>
            <person name="Bellassi P."/>
            <person name="Fontana A."/>
            <person name="Callegari M.L."/>
            <person name="Lorenzo M."/>
            <person name="Cappa F."/>
        </authorList>
    </citation>
    <scope>NUCLEOTIDE SEQUENCE [LARGE SCALE GENOMIC DNA]</scope>
    <source>
        <strain evidence="2 3">DSM 18909</strain>
    </source>
</reference>
<dbReference type="InterPro" id="IPR001845">
    <property type="entry name" value="HTH_ArsR_DNA-bd_dom"/>
</dbReference>
<sequence>MPRYTRPANSEHAEDPINALGNRVRAMIIGYLREHPDSLRAEITAALDIPKATTAKALATLVEYGLVVPDPPRETATRGQWVRYRVEATAVSELYLQLGQVIGEV</sequence>
<dbReference type="Pfam" id="PF09339">
    <property type="entry name" value="HTH_IclR"/>
    <property type="match status" value="1"/>
</dbReference>
<dbReference type="SUPFAM" id="SSF46785">
    <property type="entry name" value="Winged helix' DNA-binding domain"/>
    <property type="match status" value="1"/>
</dbReference>
<gene>
    <name evidence="2" type="ORF">J0P97_10275</name>
</gene>
<evidence type="ECO:0000259" key="1">
    <source>
        <dbReference type="SMART" id="SM00418"/>
    </source>
</evidence>
<proteinExistence type="predicted"/>
<keyword evidence="3" id="KW-1185">Reference proteome</keyword>
<dbReference type="InterPro" id="IPR005471">
    <property type="entry name" value="Tscrpt_reg_IclR_N"/>
</dbReference>
<protein>
    <submittedName>
        <fullName evidence="2">Winged helix-turn-helix transcriptional regulator</fullName>
    </submittedName>
</protein>
<comment type="caution">
    <text evidence="2">The sequence shown here is derived from an EMBL/GenBank/DDBJ whole genome shotgun (WGS) entry which is preliminary data.</text>
</comment>
<dbReference type="InterPro" id="IPR011991">
    <property type="entry name" value="ArsR-like_HTH"/>
</dbReference>
<accession>A0ABS5XWZ9</accession>
<dbReference type="EMBL" id="JAFLHG010000008">
    <property type="protein sequence ID" value="MBT8798457.1"/>
    <property type="molecule type" value="Genomic_DNA"/>
</dbReference>
<dbReference type="RefSeq" id="WP_215487684.1">
    <property type="nucleotide sequence ID" value="NZ_BAAAPJ010000006.1"/>
</dbReference>
<dbReference type="Proteomes" id="UP000740605">
    <property type="component" value="Unassembled WGS sequence"/>
</dbReference>
<dbReference type="InterPro" id="IPR036390">
    <property type="entry name" value="WH_DNA-bd_sf"/>
</dbReference>
<dbReference type="CDD" id="cd00090">
    <property type="entry name" value="HTH_ARSR"/>
    <property type="match status" value="1"/>
</dbReference>
<organism evidence="2 3">
    <name type="scientific">Microbacterium flavum</name>
    <dbReference type="NCBI Taxonomy" id="415216"/>
    <lineage>
        <taxon>Bacteria</taxon>
        <taxon>Bacillati</taxon>
        <taxon>Actinomycetota</taxon>
        <taxon>Actinomycetes</taxon>
        <taxon>Micrococcales</taxon>
        <taxon>Microbacteriaceae</taxon>
        <taxon>Microbacterium</taxon>
    </lineage>
</organism>
<evidence type="ECO:0000313" key="2">
    <source>
        <dbReference type="EMBL" id="MBT8798457.1"/>
    </source>
</evidence>
<dbReference type="Gene3D" id="1.10.10.10">
    <property type="entry name" value="Winged helix-like DNA-binding domain superfamily/Winged helix DNA-binding domain"/>
    <property type="match status" value="1"/>
</dbReference>
<dbReference type="InterPro" id="IPR036388">
    <property type="entry name" value="WH-like_DNA-bd_sf"/>
</dbReference>
<feature type="domain" description="HTH arsR-type" evidence="1">
    <location>
        <begin position="15"/>
        <end position="100"/>
    </location>
</feature>
<evidence type="ECO:0000313" key="3">
    <source>
        <dbReference type="Proteomes" id="UP000740605"/>
    </source>
</evidence>
<name>A0ABS5XWZ9_9MICO</name>